<accession>A0A6M3LVK1</accession>
<sequence length="63" mass="7158">MVTEGSPKVPKKQAPFYHRKVARSGGSRYISVGNVLPKDWHIVKIRVQRLGDRVCVLELTKLD</sequence>
<name>A0A6M3LVK1_9ZZZZ</name>
<reference evidence="1" key="1">
    <citation type="submission" date="2020-03" db="EMBL/GenBank/DDBJ databases">
        <title>The deep terrestrial virosphere.</title>
        <authorList>
            <person name="Holmfeldt K."/>
            <person name="Nilsson E."/>
            <person name="Simone D."/>
            <person name="Lopez-Fernandez M."/>
            <person name="Wu X."/>
            <person name="de Brujin I."/>
            <person name="Lundin D."/>
            <person name="Andersson A."/>
            <person name="Bertilsson S."/>
            <person name="Dopson M."/>
        </authorList>
    </citation>
    <scope>NUCLEOTIDE SEQUENCE</scope>
    <source>
        <strain evidence="1">MM171A01060</strain>
        <strain evidence="2">MM171B02234</strain>
    </source>
</reference>
<dbReference type="AlphaFoldDB" id="A0A6M3LVK1"/>
<dbReference type="EMBL" id="MT143649">
    <property type="protein sequence ID" value="QJA99420.1"/>
    <property type="molecule type" value="Genomic_DNA"/>
</dbReference>
<evidence type="ECO:0000313" key="1">
    <source>
        <dbReference type="EMBL" id="QJA99420.1"/>
    </source>
</evidence>
<proteinExistence type="predicted"/>
<evidence type="ECO:0000313" key="2">
    <source>
        <dbReference type="EMBL" id="QJB01635.1"/>
    </source>
</evidence>
<protein>
    <submittedName>
        <fullName evidence="1">Uncharacterized protein</fullName>
    </submittedName>
</protein>
<gene>
    <name evidence="1" type="ORF">MM171A01060_0016</name>
    <name evidence="2" type="ORF">MM171B02234_0008</name>
</gene>
<dbReference type="EMBL" id="MT143720">
    <property type="protein sequence ID" value="QJB01635.1"/>
    <property type="molecule type" value="Genomic_DNA"/>
</dbReference>
<organism evidence="1">
    <name type="scientific">viral metagenome</name>
    <dbReference type="NCBI Taxonomy" id="1070528"/>
    <lineage>
        <taxon>unclassified sequences</taxon>
        <taxon>metagenomes</taxon>
        <taxon>organismal metagenomes</taxon>
    </lineage>
</organism>